<dbReference type="Pfam" id="PF00741">
    <property type="entry name" value="Gas_vesicle"/>
    <property type="match status" value="1"/>
</dbReference>
<keyword evidence="4" id="KW-1185">Reference proteome</keyword>
<accession>A0ABV8C8W9</accession>
<dbReference type="RefSeq" id="WP_081902445.1">
    <property type="nucleotide sequence ID" value="NZ_JBHRZI010000049.1"/>
</dbReference>
<reference evidence="4" key="1">
    <citation type="journal article" date="2019" name="Int. J. Syst. Evol. Microbiol.">
        <title>The Global Catalogue of Microorganisms (GCM) 10K type strain sequencing project: providing services to taxonomists for standard genome sequencing and annotation.</title>
        <authorList>
            <consortium name="The Broad Institute Genomics Platform"/>
            <consortium name="The Broad Institute Genome Sequencing Center for Infectious Disease"/>
            <person name="Wu L."/>
            <person name="Ma J."/>
        </authorList>
    </citation>
    <scope>NUCLEOTIDE SEQUENCE [LARGE SCALE GENOMIC DNA]</scope>
    <source>
        <strain evidence="4">CGMCC 4.7405</strain>
    </source>
</reference>
<evidence type="ECO:0000256" key="1">
    <source>
        <dbReference type="ARBA" id="ARBA00022987"/>
    </source>
</evidence>
<proteinExistence type="predicted"/>
<name>A0ABV8C8W9_9PSEU</name>
<dbReference type="EMBL" id="JBHRZI010000049">
    <property type="protein sequence ID" value="MFC3898334.1"/>
    <property type="molecule type" value="Genomic_DNA"/>
</dbReference>
<protein>
    <submittedName>
        <fullName evidence="3">Gas vesicle protein GvpJ</fullName>
    </submittedName>
</protein>
<comment type="subcellular location">
    <subcellularLocation>
        <location evidence="2">Gas vesicle</location>
    </subcellularLocation>
</comment>
<organism evidence="3 4">
    <name type="scientific">Lentzea rhizosphaerae</name>
    <dbReference type="NCBI Taxonomy" id="2041025"/>
    <lineage>
        <taxon>Bacteria</taxon>
        <taxon>Bacillati</taxon>
        <taxon>Actinomycetota</taxon>
        <taxon>Actinomycetes</taxon>
        <taxon>Pseudonocardiales</taxon>
        <taxon>Pseudonocardiaceae</taxon>
        <taxon>Lentzea</taxon>
    </lineage>
</organism>
<dbReference type="Proteomes" id="UP001595690">
    <property type="component" value="Unassembled WGS sequence"/>
</dbReference>
<evidence type="ECO:0000256" key="2">
    <source>
        <dbReference type="ARBA" id="ARBA00035108"/>
    </source>
</evidence>
<evidence type="ECO:0000313" key="4">
    <source>
        <dbReference type="Proteomes" id="UP001595690"/>
    </source>
</evidence>
<gene>
    <name evidence="3" type="primary">gvpJ</name>
    <name evidence="3" type="ORF">ACFOWZ_43290</name>
</gene>
<keyword evidence="1" id="KW-0304">Gas vesicle</keyword>
<comment type="caution">
    <text evidence="3">The sequence shown here is derived from an EMBL/GenBank/DDBJ whole genome shotgun (WGS) entry which is preliminary data.</text>
</comment>
<dbReference type="InterPro" id="IPR000638">
    <property type="entry name" value="Gas-vesicle_GvpA-like"/>
</dbReference>
<sequence length="53" mass="5668">MPEHGTASLVDLLDRVVHRGAVVRGDVVIALAGVELIRLDLRLLLIGIGGEIR</sequence>
<evidence type="ECO:0000313" key="3">
    <source>
        <dbReference type="EMBL" id="MFC3898334.1"/>
    </source>
</evidence>